<sequence>MAAAYVVIYFIAPHRTVKSLMASGTVLKQMVLPLLLVFVVMVVLNRFVRPSHVSRFLGRRAGIKGVLLSSVAGILSMGPVYVWLPFLAEVREKGASDFHLANFLSSRAVKPALLPLMIGYFGWRFSLTFTVLNMVGALLVGVAVFYLCGGRSQSQRPVK</sequence>
<accession>A0A5K7YPA6</accession>
<dbReference type="Proteomes" id="UP000427906">
    <property type="component" value="Chromosome"/>
</dbReference>
<dbReference type="KEGG" id="dalk:DSCA_40800"/>
<dbReference type="EMBL" id="AP021874">
    <property type="protein sequence ID" value="BBO70150.1"/>
    <property type="molecule type" value="Genomic_DNA"/>
</dbReference>
<name>A0A5K7YPA6_9BACT</name>
<dbReference type="AlphaFoldDB" id="A0A5K7YPA6"/>
<organism evidence="2 3">
    <name type="scientific">Desulfosarcina alkanivorans</name>
    <dbReference type="NCBI Taxonomy" id="571177"/>
    <lineage>
        <taxon>Bacteria</taxon>
        <taxon>Pseudomonadati</taxon>
        <taxon>Thermodesulfobacteriota</taxon>
        <taxon>Desulfobacteria</taxon>
        <taxon>Desulfobacterales</taxon>
        <taxon>Desulfosarcinaceae</taxon>
        <taxon>Desulfosarcina</taxon>
    </lineage>
</organism>
<evidence type="ECO:0000256" key="1">
    <source>
        <dbReference type="SAM" id="Phobius"/>
    </source>
</evidence>
<proteinExistence type="predicted"/>
<keyword evidence="1" id="KW-1133">Transmembrane helix</keyword>
<reference evidence="2 3" key="1">
    <citation type="submission" date="2019-11" db="EMBL/GenBank/DDBJ databases">
        <title>Comparative genomics of hydrocarbon-degrading Desulfosarcina strains.</title>
        <authorList>
            <person name="Watanabe M."/>
            <person name="Kojima H."/>
            <person name="Fukui M."/>
        </authorList>
    </citation>
    <scope>NUCLEOTIDE SEQUENCE [LARGE SCALE GENOMIC DNA]</scope>
    <source>
        <strain evidence="2 3">PL12</strain>
    </source>
</reference>
<evidence type="ECO:0008006" key="4">
    <source>
        <dbReference type="Google" id="ProtNLM"/>
    </source>
</evidence>
<keyword evidence="1" id="KW-0472">Membrane</keyword>
<keyword evidence="1" id="KW-0812">Transmembrane</keyword>
<feature type="transmembrane region" description="Helical" evidence="1">
    <location>
        <begin position="125"/>
        <end position="149"/>
    </location>
</feature>
<keyword evidence="3" id="KW-1185">Reference proteome</keyword>
<evidence type="ECO:0000313" key="2">
    <source>
        <dbReference type="EMBL" id="BBO70150.1"/>
    </source>
</evidence>
<gene>
    <name evidence="2" type="ORF">DSCA_40800</name>
</gene>
<protein>
    <recommendedName>
        <fullName evidence="4">Permease</fullName>
    </recommendedName>
</protein>
<evidence type="ECO:0000313" key="3">
    <source>
        <dbReference type="Proteomes" id="UP000427906"/>
    </source>
</evidence>
<feature type="transmembrane region" description="Helical" evidence="1">
    <location>
        <begin position="26"/>
        <end position="44"/>
    </location>
</feature>
<feature type="transmembrane region" description="Helical" evidence="1">
    <location>
        <begin position="65"/>
        <end position="84"/>
    </location>
</feature>